<sequence length="223" mass="24644">MANQEKTAELLQAQARVWNQTFNFMNSASLKCAVQLGIPNATHNHGKPISLSELVTSLHINPAKAHCIYRLMLVLVHSGFFLQEKIELACEEVEQQEEGNSKYSLTPASRLLLKEEPFNARDFVLVHLDPILQKPWNFLKPRLANLFNEAMAGDSRLVTQVLISQCKYVFEGLSSLVDVGGGTGTVARAIANAFPDLKCTVFDLPHVIANMHGSDNLKFVGGD</sequence>
<reference evidence="7" key="1">
    <citation type="submission" date="2022-12" db="EMBL/GenBank/DDBJ databases">
        <title>Draft genome assemblies for two species of Escallonia (Escalloniales).</title>
        <authorList>
            <person name="Chanderbali A."/>
            <person name="Dervinis C."/>
            <person name="Anghel I."/>
            <person name="Soltis D."/>
            <person name="Soltis P."/>
            <person name="Zapata F."/>
        </authorList>
    </citation>
    <scope>NUCLEOTIDE SEQUENCE</scope>
    <source>
        <strain evidence="7">UCBG92.1500</strain>
        <tissue evidence="7">Leaf</tissue>
    </source>
</reference>
<evidence type="ECO:0000256" key="2">
    <source>
        <dbReference type="ARBA" id="ARBA00022679"/>
    </source>
</evidence>
<dbReference type="InterPro" id="IPR036390">
    <property type="entry name" value="WH_DNA-bd_sf"/>
</dbReference>
<dbReference type="Proteomes" id="UP001187471">
    <property type="component" value="Unassembled WGS sequence"/>
</dbReference>
<dbReference type="GO" id="GO:0008171">
    <property type="term" value="F:O-methyltransferase activity"/>
    <property type="evidence" value="ECO:0007669"/>
    <property type="project" value="InterPro"/>
</dbReference>
<dbReference type="InterPro" id="IPR036388">
    <property type="entry name" value="WH-like_DNA-bd_sf"/>
</dbReference>
<dbReference type="PROSITE" id="PS51683">
    <property type="entry name" value="SAM_OMT_II"/>
    <property type="match status" value="1"/>
</dbReference>
<evidence type="ECO:0000256" key="1">
    <source>
        <dbReference type="ARBA" id="ARBA00022603"/>
    </source>
</evidence>
<dbReference type="InterPro" id="IPR016461">
    <property type="entry name" value="COMT-like"/>
</dbReference>
<dbReference type="GO" id="GO:0032259">
    <property type="term" value="P:methylation"/>
    <property type="evidence" value="ECO:0007669"/>
    <property type="project" value="UniProtKB-KW"/>
</dbReference>
<evidence type="ECO:0000259" key="6">
    <source>
        <dbReference type="Pfam" id="PF08100"/>
    </source>
</evidence>
<dbReference type="EMBL" id="JAVXUO010000530">
    <property type="protein sequence ID" value="KAK2991354.1"/>
    <property type="molecule type" value="Genomic_DNA"/>
</dbReference>
<organism evidence="7 8">
    <name type="scientific">Escallonia rubra</name>
    <dbReference type="NCBI Taxonomy" id="112253"/>
    <lineage>
        <taxon>Eukaryota</taxon>
        <taxon>Viridiplantae</taxon>
        <taxon>Streptophyta</taxon>
        <taxon>Embryophyta</taxon>
        <taxon>Tracheophyta</taxon>
        <taxon>Spermatophyta</taxon>
        <taxon>Magnoliopsida</taxon>
        <taxon>eudicotyledons</taxon>
        <taxon>Gunneridae</taxon>
        <taxon>Pentapetalae</taxon>
        <taxon>asterids</taxon>
        <taxon>campanulids</taxon>
        <taxon>Escalloniales</taxon>
        <taxon>Escalloniaceae</taxon>
        <taxon>Escallonia</taxon>
    </lineage>
</organism>
<gene>
    <name evidence="7" type="ORF">RJ640_001211</name>
</gene>
<keyword evidence="2" id="KW-0808">Transferase</keyword>
<dbReference type="Pfam" id="PF00891">
    <property type="entry name" value="Methyltransf_2"/>
    <property type="match status" value="1"/>
</dbReference>
<dbReference type="SUPFAM" id="SSF53335">
    <property type="entry name" value="S-adenosyl-L-methionine-dependent methyltransferases"/>
    <property type="match status" value="1"/>
</dbReference>
<dbReference type="InterPro" id="IPR029063">
    <property type="entry name" value="SAM-dependent_MTases_sf"/>
</dbReference>
<keyword evidence="8" id="KW-1185">Reference proteome</keyword>
<dbReference type="InterPro" id="IPR001077">
    <property type="entry name" value="COMT_C"/>
</dbReference>
<dbReference type="Gene3D" id="3.40.50.150">
    <property type="entry name" value="Vaccinia Virus protein VP39"/>
    <property type="match status" value="1"/>
</dbReference>
<comment type="caution">
    <text evidence="7">The sequence shown here is derived from an EMBL/GenBank/DDBJ whole genome shotgun (WGS) entry which is preliminary data.</text>
</comment>
<dbReference type="FunFam" id="1.10.10.10:FF:000213">
    <property type="entry name" value="Coniferyl alcohol 9-O-methyltransferase"/>
    <property type="match status" value="1"/>
</dbReference>
<proteinExistence type="inferred from homology"/>
<accession>A0AA88RK37</accession>
<name>A0AA88RK37_9ASTE</name>
<dbReference type="GO" id="GO:0046983">
    <property type="term" value="F:protein dimerization activity"/>
    <property type="evidence" value="ECO:0007669"/>
    <property type="project" value="InterPro"/>
</dbReference>
<dbReference type="AlphaFoldDB" id="A0AA88RK37"/>
<dbReference type="PANTHER" id="PTHR11746">
    <property type="entry name" value="O-METHYLTRANSFERASE"/>
    <property type="match status" value="1"/>
</dbReference>
<evidence type="ECO:0000259" key="5">
    <source>
        <dbReference type="Pfam" id="PF00891"/>
    </source>
</evidence>
<feature type="non-terminal residue" evidence="7">
    <location>
        <position position="223"/>
    </location>
</feature>
<evidence type="ECO:0000256" key="3">
    <source>
        <dbReference type="ARBA" id="ARBA00022691"/>
    </source>
</evidence>
<keyword evidence="3" id="KW-0949">S-adenosyl-L-methionine</keyword>
<dbReference type="SUPFAM" id="SSF46785">
    <property type="entry name" value="Winged helix' DNA-binding domain"/>
    <property type="match status" value="1"/>
</dbReference>
<dbReference type="Gene3D" id="1.10.10.10">
    <property type="entry name" value="Winged helix-like DNA-binding domain superfamily/Winged helix DNA-binding domain"/>
    <property type="match status" value="1"/>
</dbReference>
<dbReference type="InterPro" id="IPR012967">
    <property type="entry name" value="COMT_dimerisation"/>
</dbReference>
<keyword evidence="1" id="KW-0489">Methyltransferase</keyword>
<evidence type="ECO:0008006" key="9">
    <source>
        <dbReference type="Google" id="ProtNLM"/>
    </source>
</evidence>
<evidence type="ECO:0000313" key="7">
    <source>
        <dbReference type="EMBL" id="KAK2991354.1"/>
    </source>
</evidence>
<dbReference type="Pfam" id="PF08100">
    <property type="entry name" value="Dimerisation"/>
    <property type="match status" value="1"/>
</dbReference>
<protein>
    <recommendedName>
        <fullName evidence="9">O-methyltransferase</fullName>
    </recommendedName>
</protein>
<comment type="similarity">
    <text evidence="4">Belongs to the class I-like SAM-binding methyltransferase superfamily. Cation-independent O-methyltransferase family. COMT subfamily.</text>
</comment>
<evidence type="ECO:0000256" key="4">
    <source>
        <dbReference type="ARBA" id="ARBA00034481"/>
    </source>
</evidence>
<feature type="domain" description="O-methyltransferase dimerisation" evidence="6">
    <location>
        <begin position="18"/>
        <end position="114"/>
    </location>
</feature>
<evidence type="ECO:0000313" key="8">
    <source>
        <dbReference type="Proteomes" id="UP001187471"/>
    </source>
</evidence>
<dbReference type="GO" id="GO:0008757">
    <property type="term" value="F:S-adenosylmethionine-dependent methyltransferase activity"/>
    <property type="evidence" value="ECO:0007669"/>
    <property type="project" value="UniProtKB-ARBA"/>
</dbReference>
<feature type="domain" description="O-methyltransferase C-terminal" evidence="5">
    <location>
        <begin position="141"/>
        <end position="223"/>
    </location>
</feature>